<evidence type="ECO:0000313" key="4">
    <source>
        <dbReference type="Proteomes" id="UP000322699"/>
    </source>
</evidence>
<gene>
    <name evidence="3" type="ORF">LF1_15510</name>
</gene>
<keyword evidence="2" id="KW-1133">Transmembrane helix</keyword>
<reference evidence="3 4" key="1">
    <citation type="submission" date="2019-08" db="EMBL/GenBank/DDBJ databases">
        <title>Deep-cultivation of Planctomycetes and their phenomic and genomic characterization uncovers novel biology.</title>
        <authorList>
            <person name="Wiegand S."/>
            <person name="Jogler M."/>
            <person name="Boedeker C."/>
            <person name="Pinto D."/>
            <person name="Vollmers J."/>
            <person name="Rivas-Marin E."/>
            <person name="Kohn T."/>
            <person name="Peeters S.H."/>
            <person name="Heuer A."/>
            <person name="Rast P."/>
            <person name="Oberbeckmann S."/>
            <person name="Bunk B."/>
            <person name="Jeske O."/>
            <person name="Meyerdierks A."/>
            <person name="Storesund J.E."/>
            <person name="Kallscheuer N."/>
            <person name="Luecker S."/>
            <person name="Lage O.M."/>
            <person name="Pohl T."/>
            <person name="Merkel B.J."/>
            <person name="Hornburger P."/>
            <person name="Mueller R.-W."/>
            <person name="Bruemmer F."/>
            <person name="Labrenz M."/>
            <person name="Spormann A.M."/>
            <person name="Op Den Camp H."/>
            <person name="Overmann J."/>
            <person name="Amann R."/>
            <person name="Jetten M.S.M."/>
            <person name="Mascher T."/>
            <person name="Medema M.H."/>
            <person name="Devos D.P."/>
            <person name="Kaster A.-K."/>
            <person name="Ovreas L."/>
            <person name="Rohde M."/>
            <person name="Galperin M.Y."/>
            <person name="Jogler C."/>
        </authorList>
    </citation>
    <scope>NUCLEOTIDE SEQUENCE [LARGE SCALE GENOMIC DNA]</scope>
    <source>
        <strain evidence="3 4">LF1</strain>
    </source>
</reference>
<sequence length="456" mass="50061">MQIDAMQLIVIVAWYMIPLSILFFSGVVFRAKSFIGLAAGAFTFNYLLRVIAILFNETAGIFAPKVQWRYGIGIYEDYVLTGNYLGLIFEPFGAQVLWNLPVWAFTDATRPSLLFSNAGASALAASLAAIMVRSVTSRRIAIAVMVIFSMYLGAFNFAMFGLRDPLLALASGTLGCAVLRIGLGQFRTPEILAGIAGAGFSLWLRPEQFFIVLFVLGLPLAAYYVNLFRGPGNKRRNFGIAFFLTVPLIAVGVGMILVATLVAGKNIGTKTLNPVQIADENAEDRFNRHVGSDYGSGSNIVDVQTYQNMPVFVRVPVQVIGLVVLPFPWQIRGPEQLLAFVDSVFLIVLLIASLRFVRARHSIDQGRWVVIALLATFAIGIVGMGFVISNAGNGFRMRMAVVPFLMLAAGVAIGSKTNYRRRRFPYVELYRDDYDDADETGDDDRVDYSEAESTAT</sequence>
<name>A0A5B1CEN1_9BACT</name>
<dbReference type="Proteomes" id="UP000322699">
    <property type="component" value="Unassembled WGS sequence"/>
</dbReference>
<protein>
    <recommendedName>
        <fullName evidence="5">Glycosyltransferase RgtA/B/C/D-like domain-containing protein</fullName>
    </recommendedName>
</protein>
<organism evidence="3 4">
    <name type="scientific">Rubripirellula obstinata</name>
    <dbReference type="NCBI Taxonomy" id="406547"/>
    <lineage>
        <taxon>Bacteria</taxon>
        <taxon>Pseudomonadati</taxon>
        <taxon>Planctomycetota</taxon>
        <taxon>Planctomycetia</taxon>
        <taxon>Pirellulales</taxon>
        <taxon>Pirellulaceae</taxon>
        <taxon>Rubripirellula</taxon>
    </lineage>
</organism>
<dbReference type="AlphaFoldDB" id="A0A5B1CEN1"/>
<feature type="transmembrane region" description="Helical" evidence="2">
    <location>
        <begin position="209"/>
        <end position="226"/>
    </location>
</feature>
<evidence type="ECO:0000256" key="2">
    <source>
        <dbReference type="SAM" id="Phobius"/>
    </source>
</evidence>
<feature type="transmembrane region" description="Helical" evidence="2">
    <location>
        <begin position="140"/>
        <end position="160"/>
    </location>
</feature>
<dbReference type="EMBL" id="VRLW01000001">
    <property type="protein sequence ID" value="KAA1259026.1"/>
    <property type="molecule type" value="Genomic_DNA"/>
</dbReference>
<feature type="transmembrane region" description="Helical" evidence="2">
    <location>
        <begin position="395"/>
        <end position="414"/>
    </location>
</feature>
<dbReference type="RefSeq" id="WP_068260307.1">
    <property type="nucleotide sequence ID" value="NZ_LWSK01000015.1"/>
</dbReference>
<keyword evidence="2" id="KW-0812">Transmembrane</keyword>
<evidence type="ECO:0000313" key="3">
    <source>
        <dbReference type="EMBL" id="KAA1259026.1"/>
    </source>
</evidence>
<feature type="transmembrane region" description="Helical" evidence="2">
    <location>
        <begin position="113"/>
        <end position="133"/>
    </location>
</feature>
<feature type="transmembrane region" description="Helical" evidence="2">
    <location>
        <begin position="369"/>
        <end position="389"/>
    </location>
</feature>
<feature type="compositionally biased region" description="Acidic residues" evidence="1">
    <location>
        <begin position="435"/>
        <end position="445"/>
    </location>
</feature>
<comment type="caution">
    <text evidence="3">The sequence shown here is derived from an EMBL/GenBank/DDBJ whole genome shotgun (WGS) entry which is preliminary data.</text>
</comment>
<feature type="transmembrane region" description="Helical" evidence="2">
    <location>
        <begin position="34"/>
        <end position="55"/>
    </location>
</feature>
<feature type="transmembrane region" description="Helical" evidence="2">
    <location>
        <begin position="337"/>
        <end position="357"/>
    </location>
</feature>
<proteinExistence type="predicted"/>
<accession>A0A5B1CEN1</accession>
<feature type="transmembrane region" description="Helical" evidence="2">
    <location>
        <begin position="6"/>
        <end position="27"/>
    </location>
</feature>
<evidence type="ECO:0008006" key="5">
    <source>
        <dbReference type="Google" id="ProtNLM"/>
    </source>
</evidence>
<feature type="region of interest" description="Disordered" evidence="1">
    <location>
        <begin position="435"/>
        <end position="456"/>
    </location>
</feature>
<keyword evidence="2" id="KW-0472">Membrane</keyword>
<dbReference type="OrthoDB" id="10017330at2"/>
<keyword evidence="4" id="KW-1185">Reference proteome</keyword>
<feature type="transmembrane region" description="Helical" evidence="2">
    <location>
        <begin position="238"/>
        <end position="263"/>
    </location>
</feature>
<evidence type="ECO:0000256" key="1">
    <source>
        <dbReference type="SAM" id="MobiDB-lite"/>
    </source>
</evidence>